<comment type="caution">
    <text evidence="2">The sequence shown here is derived from an EMBL/GenBank/DDBJ whole genome shotgun (WGS) entry which is preliminary data.</text>
</comment>
<dbReference type="EMBL" id="JAAVUN010000011">
    <property type="protein sequence ID" value="NKE09742.1"/>
    <property type="molecule type" value="Genomic_DNA"/>
</dbReference>
<organism evidence="2 3">
    <name type="scientific">Kocuria subflava</name>
    <dbReference type="NCBI Taxonomy" id="1736139"/>
    <lineage>
        <taxon>Bacteria</taxon>
        <taxon>Bacillati</taxon>
        <taxon>Actinomycetota</taxon>
        <taxon>Actinomycetes</taxon>
        <taxon>Micrococcales</taxon>
        <taxon>Micrococcaceae</taxon>
        <taxon>Kocuria</taxon>
    </lineage>
</organism>
<keyword evidence="3" id="KW-1185">Reference proteome</keyword>
<feature type="compositionally biased region" description="Polar residues" evidence="1">
    <location>
        <begin position="95"/>
        <end position="111"/>
    </location>
</feature>
<dbReference type="AlphaFoldDB" id="A0A846TVE5"/>
<gene>
    <name evidence="2" type="ORF">GTW58_07285</name>
</gene>
<evidence type="ECO:0000313" key="2">
    <source>
        <dbReference type="EMBL" id="NKE09742.1"/>
    </source>
</evidence>
<protein>
    <submittedName>
        <fullName evidence="2">Uncharacterized protein</fullName>
    </submittedName>
</protein>
<evidence type="ECO:0000256" key="1">
    <source>
        <dbReference type="SAM" id="MobiDB-lite"/>
    </source>
</evidence>
<feature type="region of interest" description="Disordered" evidence="1">
    <location>
        <begin position="94"/>
        <end position="138"/>
    </location>
</feature>
<dbReference type="RefSeq" id="WP_157980571.1">
    <property type="nucleotide sequence ID" value="NZ_JAAVUN010000011.1"/>
</dbReference>
<proteinExistence type="predicted"/>
<accession>A0A846TVE5</accession>
<dbReference type="Proteomes" id="UP000521379">
    <property type="component" value="Unassembled WGS sequence"/>
</dbReference>
<name>A0A846TVE5_9MICC</name>
<evidence type="ECO:0000313" key="3">
    <source>
        <dbReference type="Proteomes" id="UP000521379"/>
    </source>
</evidence>
<sequence>MTLAARAFESPDAAEKKIRSMAQTYVDCPEFTISDDIGAQLEMTITSLTPEIDGAGAVFVMSAQADDGEVTIVGSGMSVGNVVVLINDLEGWTVESPSGGSTQGQEENSVITGALDEVAAGLMDGPSPNPTGQSRVSS</sequence>
<reference evidence="2 3" key="1">
    <citation type="submission" date="2020-02" db="EMBL/GenBank/DDBJ databases">
        <authorList>
            <person name="Sun Q."/>
        </authorList>
    </citation>
    <scope>NUCLEOTIDE SEQUENCE [LARGE SCALE GENOMIC DNA]</scope>
    <source>
        <strain evidence="2 3">YIM 13062</strain>
    </source>
</reference>